<proteinExistence type="predicted"/>
<dbReference type="PANTHER" id="PTHR24299:SF59">
    <property type="entry name" value="CYTOCHROME P450 SUPERFAMILY PROTEIN"/>
    <property type="match status" value="1"/>
</dbReference>
<comment type="caution">
    <text evidence="1">The sequence shown here is derived from an EMBL/GenBank/DDBJ whole genome shotgun (WGS) entry which is preliminary data.</text>
</comment>
<accession>A0A4V6A809</accession>
<organism evidence="1">
    <name type="scientific">Populus alba</name>
    <name type="common">White poplar</name>
    <dbReference type="NCBI Taxonomy" id="43335"/>
    <lineage>
        <taxon>Eukaryota</taxon>
        <taxon>Viridiplantae</taxon>
        <taxon>Streptophyta</taxon>
        <taxon>Embryophyta</taxon>
        <taxon>Tracheophyta</taxon>
        <taxon>Spermatophyta</taxon>
        <taxon>Magnoliopsida</taxon>
        <taxon>eudicotyledons</taxon>
        <taxon>Gunneridae</taxon>
        <taxon>Pentapetalae</taxon>
        <taxon>rosids</taxon>
        <taxon>fabids</taxon>
        <taxon>Malpighiales</taxon>
        <taxon>Salicaceae</taxon>
        <taxon>Saliceae</taxon>
        <taxon>Populus</taxon>
    </lineage>
</organism>
<dbReference type="PANTHER" id="PTHR24299">
    <property type="entry name" value="CYTOCHROME P450 FAMILY 1"/>
    <property type="match status" value="1"/>
</dbReference>
<dbReference type="STRING" id="43335.A0A4V6A809"/>
<reference evidence="1" key="1">
    <citation type="submission" date="2018-10" db="EMBL/GenBank/DDBJ databases">
        <title>Population genomic analysis revealed the cold adaptation of white poplar.</title>
        <authorList>
            <person name="Liu Y.-J."/>
        </authorList>
    </citation>
    <scope>NUCLEOTIDE SEQUENCE [LARGE SCALE GENOMIC DNA]</scope>
    <source>
        <strain evidence="1">PAL-ZL1</strain>
    </source>
</reference>
<dbReference type="AlphaFoldDB" id="A0A4V6A809"/>
<evidence type="ECO:0000313" key="1">
    <source>
        <dbReference type="EMBL" id="TKS01106.1"/>
    </source>
</evidence>
<name>A0A4V6A809_POPAL</name>
<sequence>MAKEVLQKHDLTFCNRTIVDAVRALDHHEAGIAWLPVATSWRNLRNVPRTVVSVGDGMWTFAPGCVSTALHLNAFVQYCLSAGNLTRFELRYAREFKEALRLDQWNEQENRTCVIIFPLTPGGSDPQKETTLFLWPTSPFLGLLFDFKLCNRIFFGAGTAYDFQAHTRNGPMARTYFHSPQRLILGSLAKPRAWAEERIVCAGNCLRGIQDINIGVALNLARQLLRKLLRLQTQAASFLTPISQKQEQDAEKWLPRVPKKIDTGTGPTS</sequence>
<protein>
    <submittedName>
        <fullName evidence="1">Uncharacterized protein</fullName>
    </submittedName>
</protein>
<gene>
    <name evidence="1" type="ORF">D5086_0000175890</name>
</gene>
<dbReference type="EMBL" id="RCHU01000575">
    <property type="protein sequence ID" value="TKS01106.1"/>
    <property type="molecule type" value="Genomic_DNA"/>
</dbReference>